<evidence type="ECO:0000256" key="2">
    <source>
        <dbReference type="ARBA" id="ARBA00005179"/>
    </source>
</evidence>
<name>A0AAD5UYP8_9APHY</name>
<comment type="similarity">
    <text evidence="3">Belongs to the wax synthase family.</text>
</comment>
<dbReference type="GO" id="GO:0016020">
    <property type="term" value="C:membrane"/>
    <property type="evidence" value="ECO:0007669"/>
    <property type="project" value="UniProtKB-SubCell"/>
</dbReference>
<keyword evidence="11" id="KW-1185">Reference proteome</keyword>
<dbReference type="PANTHER" id="PTHR31595">
    <property type="entry name" value="LONG-CHAIN-ALCOHOL O-FATTY-ACYLTRANSFERASE 3-RELATED"/>
    <property type="match status" value="1"/>
</dbReference>
<comment type="caution">
    <text evidence="10">The sequence shown here is derived from an EMBL/GenBank/DDBJ whole genome shotgun (WGS) entry which is preliminary data.</text>
</comment>
<evidence type="ECO:0000256" key="7">
    <source>
        <dbReference type="ARBA" id="ARBA00023136"/>
    </source>
</evidence>
<comment type="pathway">
    <text evidence="2">Secondary metabolite biosynthesis.</text>
</comment>
<dbReference type="GO" id="GO:0006629">
    <property type="term" value="P:lipid metabolic process"/>
    <property type="evidence" value="ECO:0007669"/>
    <property type="project" value="InterPro"/>
</dbReference>
<comment type="subcellular location">
    <subcellularLocation>
        <location evidence="1">Membrane</location>
        <topology evidence="1">Multi-pass membrane protein</topology>
    </subcellularLocation>
</comment>
<feature type="transmembrane region" description="Helical" evidence="8">
    <location>
        <begin position="196"/>
        <end position="217"/>
    </location>
</feature>
<evidence type="ECO:0000256" key="3">
    <source>
        <dbReference type="ARBA" id="ARBA00007282"/>
    </source>
</evidence>
<protein>
    <recommendedName>
        <fullName evidence="9">Wax synthase domain-containing protein</fullName>
    </recommendedName>
</protein>
<dbReference type="AlphaFoldDB" id="A0AAD5UYP8"/>
<sequence>MEKVPFLLATAKTAVVHWCLLDLVLSTLARLPGIGTPPGGSIYYPHLSPFPRHLLAFALTTFAGGFGLLSSMIMEYAALSVFAVAVLGHSPTSWPPLFDNPWASTSVHDFWARRWHQGLRRTFLVLGGYPGQWIAGRAGLIIGTFLASGLYHEWSMYLVNRGVDHRVTLFFAVQPIGLFIEKAFTRFTGRKVSGPFGWIWTFLFVVGTGQLCIDSWLTRGLAASPPIIPYSLSPCRGIIFPIFEKQIDNIVSILKV</sequence>
<evidence type="ECO:0000256" key="5">
    <source>
        <dbReference type="ARBA" id="ARBA00022692"/>
    </source>
</evidence>
<evidence type="ECO:0000313" key="11">
    <source>
        <dbReference type="Proteomes" id="UP001212997"/>
    </source>
</evidence>
<dbReference type="Pfam" id="PF13813">
    <property type="entry name" value="MBOAT_2"/>
    <property type="match status" value="1"/>
</dbReference>
<proteinExistence type="inferred from homology"/>
<keyword evidence="4" id="KW-0808">Transferase</keyword>
<dbReference type="GO" id="GO:0008374">
    <property type="term" value="F:O-acyltransferase activity"/>
    <property type="evidence" value="ECO:0007669"/>
    <property type="project" value="InterPro"/>
</dbReference>
<evidence type="ECO:0000256" key="1">
    <source>
        <dbReference type="ARBA" id="ARBA00004141"/>
    </source>
</evidence>
<feature type="transmembrane region" description="Helical" evidence="8">
    <location>
        <begin position="50"/>
        <end position="69"/>
    </location>
</feature>
<dbReference type="Proteomes" id="UP001212997">
    <property type="component" value="Unassembled WGS sequence"/>
</dbReference>
<gene>
    <name evidence="10" type="ORF">NLI96_g7681</name>
</gene>
<feature type="transmembrane region" description="Helical" evidence="8">
    <location>
        <begin position="76"/>
        <end position="94"/>
    </location>
</feature>
<keyword evidence="6 8" id="KW-1133">Transmembrane helix</keyword>
<reference evidence="10" key="1">
    <citation type="submission" date="2022-07" db="EMBL/GenBank/DDBJ databases">
        <title>Genome Sequence of Physisporinus lineatus.</title>
        <authorList>
            <person name="Buettner E."/>
        </authorList>
    </citation>
    <scope>NUCLEOTIDE SEQUENCE</scope>
    <source>
        <strain evidence="10">VT162</strain>
    </source>
</reference>
<evidence type="ECO:0000256" key="6">
    <source>
        <dbReference type="ARBA" id="ARBA00022989"/>
    </source>
</evidence>
<evidence type="ECO:0000256" key="4">
    <source>
        <dbReference type="ARBA" id="ARBA00022679"/>
    </source>
</evidence>
<dbReference type="EMBL" id="JANAWD010000323">
    <property type="protein sequence ID" value="KAJ3481403.1"/>
    <property type="molecule type" value="Genomic_DNA"/>
</dbReference>
<feature type="transmembrane region" description="Helical" evidence="8">
    <location>
        <begin position="133"/>
        <end position="151"/>
    </location>
</feature>
<accession>A0AAD5UYP8</accession>
<evidence type="ECO:0000259" key="9">
    <source>
        <dbReference type="Pfam" id="PF13813"/>
    </source>
</evidence>
<organism evidence="10 11">
    <name type="scientific">Meripilus lineatus</name>
    <dbReference type="NCBI Taxonomy" id="2056292"/>
    <lineage>
        <taxon>Eukaryota</taxon>
        <taxon>Fungi</taxon>
        <taxon>Dikarya</taxon>
        <taxon>Basidiomycota</taxon>
        <taxon>Agaricomycotina</taxon>
        <taxon>Agaricomycetes</taxon>
        <taxon>Polyporales</taxon>
        <taxon>Meripilaceae</taxon>
        <taxon>Meripilus</taxon>
    </lineage>
</organism>
<keyword evidence="7 8" id="KW-0472">Membrane</keyword>
<evidence type="ECO:0000313" key="10">
    <source>
        <dbReference type="EMBL" id="KAJ3481403.1"/>
    </source>
</evidence>
<dbReference type="InterPro" id="IPR032805">
    <property type="entry name" value="Wax_synthase_dom"/>
</dbReference>
<dbReference type="PANTHER" id="PTHR31595:SF57">
    <property type="entry name" value="OS04G0481900 PROTEIN"/>
    <property type="match status" value="1"/>
</dbReference>
<evidence type="ECO:0000256" key="8">
    <source>
        <dbReference type="SAM" id="Phobius"/>
    </source>
</evidence>
<keyword evidence="5 8" id="KW-0812">Transmembrane</keyword>
<feature type="domain" description="Wax synthase" evidence="9">
    <location>
        <begin position="94"/>
        <end position="172"/>
    </location>
</feature>
<dbReference type="InterPro" id="IPR044851">
    <property type="entry name" value="Wax_synthase"/>
</dbReference>